<sequence>MAVAAGVVVVAGVAAAEVAAARADGVMAGSLTRRQALEAALVAFTAAAVVPGIRHAAQAGTEPSKWARLYVPGYRSELATSGDRLLVDIPEITRVPADWTANRTILNVLDLADPTAEPRRAAYPVRGHGLQVLPALNVGVFSGMESDTVVGFDLDTLDMTAFVRPAQAGWRFGGHPAIMPDGKHVAIAERHPAEPKSGDRAADIARLSGRIVIRDAVTLAPVGAMPSYGIRPHEIQVTDDGRHLVVAHYGSTNVAGSGDDNPDIPDPIAPGIAVIEIASGKLVSWIDGTDPMAELRHLAGKRLDRIFAVTAKMAWAGSPEAAGLEADPGAEHGFEYLASQPVRAVGGHAQQLLSEHVPLTRHGLSVLYDGKSDEILMTFPATHRIALFDGATGTLKKLIRTDALGLRWPCGVALSPDGAAWHVTGYWSGMMTLKTGTHLVGSVAPVPKWWGHSHTVIG</sequence>
<dbReference type="InterPro" id="IPR008311">
    <property type="entry name" value="UCP028101"/>
</dbReference>
<evidence type="ECO:0000313" key="2">
    <source>
        <dbReference type="Proteomes" id="UP001230156"/>
    </source>
</evidence>
<dbReference type="Pfam" id="PF07433">
    <property type="entry name" value="DUF1513"/>
    <property type="match status" value="1"/>
</dbReference>
<dbReference type="RefSeq" id="WP_379955863.1">
    <property type="nucleotide sequence ID" value="NZ_JAUYVI010000004.1"/>
</dbReference>
<dbReference type="Gene3D" id="2.130.10.10">
    <property type="entry name" value="YVTN repeat-like/Quinoprotein amine dehydrogenase"/>
    <property type="match status" value="1"/>
</dbReference>
<keyword evidence="2" id="KW-1185">Reference proteome</keyword>
<comment type="caution">
    <text evidence="1">The sequence shown here is derived from an EMBL/GenBank/DDBJ whole genome shotgun (WGS) entry which is preliminary data.</text>
</comment>
<dbReference type="SUPFAM" id="SSF50969">
    <property type="entry name" value="YVTN repeat-like/Quinoprotein amine dehydrogenase"/>
    <property type="match status" value="1"/>
</dbReference>
<protein>
    <submittedName>
        <fullName evidence="1">DUF1513 domain-containing protein</fullName>
    </submittedName>
</protein>
<gene>
    <name evidence="1" type="ORF">Q8A70_11950</name>
</gene>
<dbReference type="Proteomes" id="UP001230156">
    <property type="component" value="Unassembled WGS sequence"/>
</dbReference>
<organism evidence="1 2">
    <name type="scientific">Dongia sedimenti</name>
    <dbReference type="NCBI Taxonomy" id="3064282"/>
    <lineage>
        <taxon>Bacteria</taxon>
        <taxon>Pseudomonadati</taxon>
        <taxon>Pseudomonadota</taxon>
        <taxon>Alphaproteobacteria</taxon>
        <taxon>Rhodospirillales</taxon>
        <taxon>Dongiaceae</taxon>
        <taxon>Dongia</taxon>
    </lineage>
</organism>
<evidence type="ECO:0000313" key="1">
    <source>
        <dbReference type="EMBL" id="MDQ7248386.1"/>
    </source>
</evidence>
<dbReference type="InterPro" id="IPR015943">
    <property type="entry name" value="WD40/YVTN_repeat-like_dom_sf"/>
</dbReference>
<name>A0ABU0YKZ1_9PROT</name>
<reference evidence="2" key="1">
    <citation type="submission" date="2023-08" db="EMBL/GenBank/DDBJ databases">
        <title>Rhodospirillaceae gen. nov., a novel taxon isolated from the Yangtze River Yuezi River estuary sludge.</title>
        <authorList>
            <person name="Ruan L."/>
        </authorList>
    </citation>
    <scope>NUCLEOTIDE SEQUENCE [LARGE SCALE GENOMIC DNA]</scope>
    <source>
        <strain evidence="2">R-7</strain>
    </source>
</reference>
<proteinExistence type="predicted"/>
<dbReference type="EMBL" id="JAUYVI010000004">
    <property type="protein sequence ID" value="MDQ7248386.1"/>
    <property type="molecule type" value="Genomic_DNA"/>
</dbReference>
<accession>A0ABU0YKZ1</accession>
<dbReference type="InterPro" id="IPR011044">
    <property type="entry name" value="Quino_amine_DH_bsu"/>
</dbReference>